<gene>
    <name evidence="1" type="ORF">CL943_01000</name>
</gene>
<comment type="caution">
    <text evidence="1">The sequence shown here is derived from an EMBL/GenBank/DDBJ whole genome shotgun (WGS) entry which is preliminary data.</text>
</comment>
<evidence type="ECO:0000313" key="2">
    <source>
        <dbReference type="Proteomes" id="UP000226592"/>
    </source>
</evidence>
<accession>A0A2D6M0C0</accession>
<protein>
    <submittedName>
        <fullName evidence="1">Uncharacterized protein</fullName>
    </submittedName>
</protein>
<proteinExistence type="predicted"/>
<sequence>MPFKRKLWFRPKQPRKPNWTALDRRPKITTFKVKGTNVLMTLTWPQTTTKAQAVITKKRGPKIIIDVEGRLVEKIQVSIGVPGGVRVKLRDGTILDGVGEMGLLTLRKRNMINKIEQWT</sequence>
<dbReference type="AlphaFoldDB" id="A0A2D6M0C0"/>
<evidence type="ECO:0000313" key="1">
    <source>
        <dbReference type="EMBL" id="MAG21868.1"/>
    </source>
</evidence>
<reference evidence="2" key="1">
    <citation type="submission" date="2017-09" db="EMBL/GenBank/DDBJ databases">
        <title>The Reconstruction of 2,631 Draft Metagenome-Assembled Genomes from the Global Oceans.</title>
        <authorList>
            <person name="Tully B.J."/>
            <person name="Graham E.D."/>
            <person name="Heidelberg J.F."/>
        </authorList>
    </citation>
    <scope>NUCLEOTIDE SEQUENCE [LARGE SCALE GENOMIC DNA]</scope>
</reference>
<dbReference type="Proteomes" id="UP000226592">
    <property type="component" value="Unassembled WGS sequence"/>
</dbReference>
<dbReference type="EMBL" id="NZBU01000004">
    <property type="protein sequence ID" value="MAG21868.1"/>
    <property type="molecule type" value="Genomic_DNA"/>
</dbReference>
<name>A0A2D6M0C0_9ARCH</name>
<organism evidence="1 2">
    <name type="scientific">Candidatus Iainarchaeum sp</name>
    <dbReference type="NCBI Taxonomy" id="3101447"/>
    <lineage>
        <taxon>Archaea</taxon>
        <taxon>Candidatus Iainarchaeota</taxon>
        <taxon>Candidatus Iainarchaeia</taxon>
        <taxon>Candidatus Iainarchaeales</taxon>
        <taxon>Candidatus Iainarchaeaceae</taxon>
        <taxon>Candidatus Iainarchaeum</taxon>
    </lineage>
</organism>